<organism evidence="5 6">
    <name type="scientific">Nocardioides cavernae</name>
    <dbReference type="NCBI Taxonomy" id="1921566"/>
    <lineage>
        <taxon>Bacteria</taxon>
        <taxon>Bacillati</taxon>
        <taxon>Actinomycetota</taxon>
        <taxon>Actinomycetes</taxon>
        <taxon>Propionibacteriales</taxon>
        <taxon>Nocardioidaceae</taxon>
        <taxon>Nocardioides</taxon>
    </lineage>
</organism>
<evidence type="ECO:0000256" key="3">
    <source>
        <dbReference type="SAM" id="MobiDB-lite"/>
    </source>
</evidence>
<comment type="subcellular location">
    <subcellularLocation>
        <location evidence="1">Secreted</location>
    </subcellularLocation>
</comment>
<evidence type="ECO:0000256" key="1">
    <source>
        <dbReference type="ARBA" id="ARBA00004613"/>
    </source>
</evidence>
<dbReference type="RefSeq" id="WP_179619355.1">
    <property type="nucleotide sequence ID" value="NZ_JACCBW010000002.1"/>
</dbReference>
<dbReference type="PRINTS" id="PR00313">
    <property type="entry name" value="CABNDNGRPT"/>
</dbReference>
<evidence type="ECO:0000313" key="5">
    <source>
        <dbReference type="EMBL" id="NYE36710.1"/>
    </source>
</evidence>
<gene>
    <name evidence="5" type="ORF">F4692_001843</name>
</gene>
<keyword evidence="2" id="KW-0964">Secreted</keyword>
<protein>
    <submittedName>
        <fullName evidence="5">Ca2+-binding RTX toxin-like protein</fullName>
    </submittedName>
</protein>
<dbReference type="InterPro" id="IPR001343">
    <property type="entry name" value="Hemolysn_Ca-bd"/>
</dbReference>
<sequence length="407" mass="41953">MRRTTTLTAAAALGLGLLAPTTTSTVAATAAAVTCQGLPATIIGTPGTHIVGTEGPDVIVSDGAMSVDALGGDDVICLNGETGFPPTTPAPVDAGPGDDTIDSTNSANAILATLGTGADTFVGSSQDDRVSVAYPDPASSTPDVFSGGGGSDGLSILTGPGAAVIDNVAGRLTSDGQPRATWSGLEEFWLEYSREQRPLTFVGSDADELVVDRTDAPAFADIHLGKGDDTYRTGVSPVPGSRIRGGDGRDLLAVTAPGDELELDLKRRRMIVETTPFYVSTPEFEDAELVARRLLLRGGEGSNRLGFTACRAVVKGRGGADTIRRTYDSVFEPDLDCTESARIAGGPGKDVVTGTRGADVVLGNDGHDTLRGGNGNDRVYGGRGRDRADGGKGRDRCGAEVERRCER</sequence>
<dbReference type="InterPro" id="IPR011049">
    <property type="entry name" value="Serralysin-like_metalloprot_C"/>
</dbReference>
<feature type="region of interest" description="Disordered" evidence="3">
    <location>
        <begin position="365"/>
        <end position="396"/>
    </location>
</feature>
<dbReference type="Pfam" id="PF00353">
    <property type="entry name" value="HemolysinCabind"/>
    <property type="match status" value="2"/>
</dbReference>
<evidence type="ECO:0000256" key="4">
    <source>
        <dbReference type="SAM" id="SignalP"/>
    </source>
</evidence>
<feature type="chain" id="PRO_5039175605" evidence="4">
    <location>
        <begin position="28"/>
        <end position="407"/>
    </location>
</feature>
<keyword evidence="4" id="KW-0732">Signal</keyword>
<dbReference type="GO" id="GO:0005509">
    <property type="term" value="F:calcium ion binding"/>
    <property type="evidence" value="ECO:0007669"/>
    <property type="project" value="InterPro"/>
</dbReference>
<dbReference type="PANTHER" id="PTHR38340">
    <property type="entry name" value="S-LAYER PROTEIN"/>
    <property type="match status" value="1"/>
</dbReference>
<name>A0A7Y9H2F6_9ACTN</name>
<evidence type="ECO:0000313" key="6">
    <source>
        <dbReference type="Proteomes" id="UP000549911"/>
    </source>
</evidence>
<dbReference type="PANTHER" id="PTHR38340:SF1">
    <property type="entry name" value="S-LAYER PROTEIN"/>
    <property type="match status" value="1"/>
</dbReference>
<dbReference type="EMBL" id="JACCBW010000002">
    <property type="protein sequence ID" value="NYE36710.1"/>
    <property type="molecule type" value="Genomic_DNA"/>
</dbReference>
<dbReference type="InterPro" id="IPR050557">
    <property type="entry name" value="RTX_toxin/Mannuronan_C5-epim"/>
</dbReference>
<evidence type="ECO:0000256" key="2">
    <source>
        <dbReference type="ARBA" id="ARBA00022525"/>
    </source>
</evidence>
<comment type="caution">
    <text evidence="5">The sequence shown here is derived from an EMBL/GenBank/DDBJ whole genome shotgun (WGS) entry which is preliminary data.</text>
</comment>
<dbReference type="Gene3D" id="2.150.10.10">
    <property type="entry name" value="Serralysin-like metalloprotease, C-terminal"/>
    <property type="match status" value="2"/>
</dbReference>
<dbReference type="AlphaFoldDB" id="A0A7Y9H2F6"/>
<reference evidence="5 6" key="1">
    <citation type="submission" date="2020-07" db="EMBL/GenBank/DDBJ databases">
        <authorList>
            <person name="Partida-Martinez L."/>
            <person name="Huntemann M."/>
            <person name="Clum A."/>
            <person name="Wang J."/>
            <person name="Palaniappan K."/>
            <person name="Ritter S."/>
            <person name="Chen I.-M."/>
            <person name="Stamatis D."/>
            <person name="Reddy T."/>
            <person name="O'Malley R."/>
            <person name="Daum C."/>
            <person name="Shapiro N."/>
            <person name="Ivanova N."/>
            <person name="Kyrpides N."/>
            <person name="Woyke T."/>
        </authorList>
    </citation>
    <scope>NUCLEOTIDE SEQUENCE [LARGE SCALE GENOMIC DNA]</scope>
    <source>
        <strain evidence="5 6">AT2.17</strain>
    </source>
</reference>
<keyword evidence="6" id="KW-1185">Reference proteome</keyword>
<dbReference type="Proteomes" id="UP000549911">
    <property type="component" value="Unassembled WGS sequence"/>
</dbReference>
<proteinExistence type="predicted"/>
<accession>A0A7Y9H2F6</accession>
<reference evidence="5 6" key="2">
    <citation type="submission" date="2020-08" db="EMBL/GenBank/DDBJ databases">
        <title>The Agave Microbiome: Exploring the role of microbial communities in plant adaptations to desert environments.</title>
        <authorList>
            <person name="Partida-Martinez L.P."/>
        </authorList>
    </citation>
    <scope>NUCLEOTIDE SEQUENCE [LARGE SCALE GENOMIC DNA]</scope>
    <source>
        <strain evidence="5 6">AT2.17</strain>
    </source>
</reference>
<feature type="compositionally biased region" description="Basic and acidic residues" evidence="3">
    <location>
        <begin position="383"/>
        <end position="396"/>
    </location>
</feature>
<feature type="signal peptide" evidence="4">
    <location>
        <begin position="1"/>
        <end position="27"/>
    </location>
</feature>
<dbReference type="SUPFAM" id="SSF51120">
    <property type="entry name" value="beta-Roll"/>
    <property type="match status" value="2"/>
</dbReference>
<dbReference type="GO" id="GO:0005576">
    <property type="term" value="C:extracellular region"/>
    <property type="evidence" value="ECO:0007669"/>
    <property type="project" value="UniProtKB-SubCell"/>
</dbReference>